<dbReference type="GeneID" id="26100339"/>
<dbReference type="EMBL" id="CP013011">
    <property type="protein sequence ID" value="ALL02043.1"/>
    <property type="molecule type" value="Genomic_DNA"/>
</dbReference>
<sequence>MKRQNSREKQYTLNKSMQIEVLVALVGDELRPIYKPCIDIDDEQRVRGIGQGCSPSRRIYSGLVLLPALCNAHLHILDASIAEAGETLPLHELVALPTGLKYKLLSKLDQVELDKRISRVLDSMKRKGILYVGVYAELARRGLELVNNSTARAGISARILGQPLTKSLGAYLQLLGEAGGVGLDTVFDLSPEEFAELSSYARRFNGHVHVHVSETLELYQSKDYEIVLQAAPTAAIHLTYLDRDEIMELAESGIGLVFCPRSNMYHLGRLPLLSVLPELLDKTVIGIGTDNAAWIPPYVDEEIMFTYMVVHKDGRDKAELLARALLRAASIDCMKLLRLDTVMVDEGAPIARLLVAEIPEIEWSSSSIISIVKRLPAAPRSTLQALLAAR</sequence>
<dbReference type="InterPro" id="IPR032466">
    <property type="entry name" value="Metal_Hydrolase"/>
</dbReference>
<evidence type="ECO:0000259" key="1">
    <source>
        <dbReference type="Pfam" id="PF01979"/>
    </source>
</evidence>
<dbReference type="GO" id="GO:0016787">
    <property type="term" value="F:hydrolase activity"/>
    <property type="evidence" value="ECO:0007669"/>
    <property type="project" value="UniProtKB-KW"/>
</dbReference>
<keyword evidence="2" id="KW-0378">Hydrolase</keyword>
<proteinExistence type="predicted"/>
<protein>
    <submittedName>
        <fullName evidence="2">Putative metallo-dependent hydrolase</fullName>
    </submittedName>
</protein>
<dbReference type="InterPro" id="IPR006680">
    <property type="entry name" value="Amidohydro-rel"/>
</dbReference>
<organism evidence="2 3">
    <name type="scientific">Pyrodictium delaneyi</name>
    <dbReference type="NCBI Taxonomy" id="1273541"/>
    <lineage>
        <taxon>Archaea</taxon>
        <taxon>Thermoproteota</taxon>
        <taxon>Thermoprotei</taxon>
        <taxon>Desulfurococcales</taxon>
        <taxon>Pyrodictiaceae</taxon>
        <taxon>Pyrodictium</taxon>
    </lineage>
</organism>
<reference evidence="2 3" key="1">
    <citation type="submission" date="2015-10" db="EMBL/GenBank/DDBJ databases">
        <title>Complete genome sequence of hyperthermophilic archaeon Pyrodictium delaneyi Su06.</title>
        <authorList>
            <person name="Jung J.-H."/>
            <person name="Lin J."/>
            <person name="Holden J.F."/>
            <person name="Park C.-S."/>
        </authorList>
    </citation>
    <scope>NUCLEOTIDE SEQUENCE [LARGE SCALE GENOMIC DNA]</scope>
    <source>
        <strain evidence="2 3">Su06</strain>
    </source>
</reference>
<dbReference type="PANTHER" id="PTHR43794:SF5">
    <property type="entry name" value="CHLOROHYDROLASE FAMILY PROTEIN"/>
    <property type="match status" value="1"/>
</dbReference>
<name>A0A0P0N559_9CREN</name>
<dbReference type="Gene3D" id="3.20.20.140">
    <property type="entry name" value="Metal-dependent hydrolases"/>
    <property type="match status" value="1"/>
</dbReference>
<dbReference type="STRING" id="1273541.Pyrde_2000"/>
<dbReference type="Proteomes" id="UP000058613">
    <property type="component" value="Chromosome"/>
</dbReference>
<accession>A0A0P0N559</accession>
<dbReference type="AlphaFoldDB" id="A0A0P0N559"/>
<dbReference type="InterPro" id="IPR050287">
    <property type="entry name" value="MTA/SAH_deaminase"/>
</dbReference>
<evidence type="ECO:0000313" key="3">
    <source>
        <dbReference type="Proteomes" id="UP000058613"/>
    </source>
</evidence>
<dbReference type="SUPFAM" id="SSF51556">
    <property type="entry name" value="Metallo-dependent hydrolases"/>
    <property type="match status" value="1"/>
</dbReference>
<dbReference type="PANTHER" id="PTHR43794">
    <property type="entry name" value="AMINOHYDROLASE SSNA-RELATED"/>
    <property type="match status" value="1"/>
</dbReference>
<gene>
    <name evidence="2" type="ORF">Pyrde_2000</name>
</gene>
<feature type="domain" description="Amidohydrolase-related" evidence="1">
    <location>
        <begin position="64"/>
        <end position="340"/>
    </location>
</feature>
<evidence type="ECO:0000313" key="2">
    <source>
        <dbReference type="EMBL" id="ALL02043.1"/>
    </source>
</evidence>
<dbReference type="KEGG" id="pdl:Pyrde_2000"/>
<dbReference type="Pfam" id="PF01979">
    <property type="entry name" value="Amidohydro_1"/>
    <property type="match status" value="1"/>
</dbReference>
<dbReference type="OrthoDB" id="42910at2157"/>
<dbReference type="RefSeq" id="WP_156328060.1">
    <property type="nucleotide sequence ID" value="NZ_CP013011.1"/>
</dbReference>